<dbReference type="EMBL" id="CAACVG010001916">
    <property type="protein sequence ID" value="VEN35847.1"/>
    <property type="molecule type" value="Genomic_DNA"/>
</dbReference>
<keyword evidence="1" id="KW-1133">Transmembrane helix</keyword>
<feature type="domain" description="Cyclic nucleotide-binding" evidence="2">
    <location>
        <begin position="416"/>
        <end position="532"/>
    </location>
</feature>
<dbReference type="InterPro" id="IPR014710">
    <property type="entry name" value="RmlC-like_jellyroll"/>
</dbReference>
<dbReference type="OrthoDB" id="2021138at2759"/>
<dbReference type="GO" id="GO:0035725">
    <property type="term" value="P:sodium ion transmembrane transport"/>
    <property type="evidence" value="ECO:0007669"/>
    <property type="project" value="TreeGrafter"/>
</dbReference>
<dbReference type="InterPro" id="IPR018488">
    <property type="entry name" value="cNMP-bd_CS"/>
</dbReference>
<dbReference type="GO" id="GO:0003254">
    <property type="term" value="P:regulation of membrane depolarization"/>
    <property type="evidence" value="ECO:0007669"/>
    <property type="project" value="TreeGrafter"/>
</dbReference>
<sequence length="553" mass="64292">MLLLSVTNTLYLANPCHSHQSTQKMKHENHWRNCGLQFPEEPVVNNFIDSGMFIEARRWFFSFILLSPGHPQANIYYRSHLQRRREHMRQMTRYQSTIHPFSKCNIYWEYIISCSLILDALYRIVLAMYSWGVASTIDLKRCIMVMDTLLLCDVVMRFFIGYYDSEANKSVLEKKHIAKHYLKTYFLFDLIASGYTTLSFVRSATARRMHEWTVVLGIIRVVRVPRIFAAFEVFRLRSSLSGFATVAFTSLLVLWMLTTFSYILIFSVENIIEFVFYETTRWEEINIFRLYKATVLFLCVGVEGSVEGAQLSFQVYSIFFLCWGIWINVLSLIYITNVWTTSGCGRGKDLVYLELEQYVRSKGLSQDLRAKFFAFLGFKFNNRLYKENSINKTASTLLKSQVHTYLAKKKLDEVYVFRNVPARLLNALVAKFRTEIFLTNDVIIVAGTPGDCMYFINYGTVAIYSLAGKEICHLEDGAHFGEISMIFNEPRVETVVAVTPCELFILHKADFTEIIFPHRRVLEMIKEQARSTISNASQENRKLGRKLLRTSSF</sequence>
<dbReference type="SUPFAM" id="SSF51206">
    <property type="entry name" value="cAMP-binding domain-like"/>
    <property type="match status" value="1"/>
</dbReference>
<dbReference type="InterPro" id="IPR000595">
    <property type="entry name" value="cNMP-bd_dom"/>
</dbReference>
<dbReference type="InterPro" id="IPR018490">
    <property type="entry name" value="cNMP-bd_dom_sf"/>
</dbReference>
<feature type="transmembrane region" description="Helical" evidence="1">
    <location>
        <begin position="318"/>
        <end position="339"/>
    </location>
</feature>
<keyword evidence="1" id="KW-0812">Transmembrane</keyword>
<evidence type="ECO:0000256" key="1">
    <source>
        <dbReference type="SAM" id="Phobius"/>
    </source>
</evidence>
<keyword evidence="1" id="KW-0472">Membrane</keyword>
<dbReference type="PANTHER" id="PTHR45689">
    <property type="entry name" value="I[[H]] CHANNEL, ISOFORM E"/>
    <property type="match status" value="1"/>
</dbReference>
<dbReference type="CDD" id="cd00038">
    <property type="entry name" value="CAP_ED"/>
    <property type="match status" value="1"/>
</dbReference>
<organism evidence="3 4">
    <name type="scientific">Callosobruchus maculatus</name>
    <name type="common">Southern cowpea weevil</name>
    <name type="synonym">Pulse bruchid</name>
    <dbReference type="NCBI Taxonomy" id="64391"/>
    <lineage>
        <taxon>Eukaryota</taxon>
        <taxon>Metazoa</taxon>
        <taxon>Ecdysozoa</taxon>
        <taxon>Arthropoda</taxon>
        <taxon>Hexapoda</taxon>
        <taxon>Insecta</taxon>
        <taxon>Pterygota</taxon>
        <taxon>Neoptera</taxon>
        <taxon>Endopterygota</taxon>
        <taxon>Coleoptera</taxon>
        <taxon>Polyphaga</taxon>
        <taxon>Cucujiformia</taxon>
        <taxon>Chrysomeloidea</taxon>
        <taxon>Chrysomelidae</taxon>
        <taxon>Bruchinae</taxon>
        <taxon>Bruchini</taxon>
        <taxon>Callosobruchus</taxon>
    </lineage>
</organism>
<evidence type="ECO:0000313" key="4">
    <source>
        <dbReference type="Proteomes" id="UP000410492"/>
    </source>
</evidence>
<dbReference type="Proteomes" id="UP000410492">
    <property type="component" value="Unassembled WGS sequence"/>
</dbReference>
<accession>A0A653BJR6</accession>
<dbReference type="InterPro" id="IPR051413">
    <property type="entry name" value="K/Na_HCN_channel"/>
</dbReference>
<dbReference type="AlphaFoldDB" id="A0A653BJR6"/>
<dbReference type="Pfam" id="PF00027">
    <property type="entry name" value="cNMP_binding"/>
    <property type="match status" value="1"/>
</dbReference>
<feature type="transmembrane region" description="Helical" evidence="1">
    <location>
        <begin position="288"/>
        <end position="306"/>
    </location>
</feature>
<evidence type="ECO:0000313" key="3">
    <source>
        <dbReference type="EMBL" id="VEN35847.1"/>
    </source>
</evidence>
<dbReference type="PROSITE" id="PS50042">
    <property type="entry name" value="CNMP_BINDING_3"/>
    <property type="match status" value="1"/>
</dbReference>
<protein>
    <recommendedName>
        <fullName evidence="2">Cyclic nucleotide-binding domain-containing protein</fullName>
    </recommendedName>
</protein>
<name>A0A653BJR6_CALMS</name>
<proteinExistence type="predicted"/>
<dbReference type="PANTHER" id="PTHR45689:SF14">
    <property type="entry name" value="CYCLIC NUCLEOTIDE-GATED CATION CHANNEL SUBUNIT A-LIKE PROTEIN"/>
    <property type="match status" value="1"/>
</dbReference>
<dbReference type="Gene3D" id="2.60.120.10">
    <property type="entry name" value="Jelly Rolls"/>
    <property type="match status" value="1"/>
</dbReference>
<dbReference type="GO" id="GO:0005249">
    <property type="term" value="F:voltage-gated potassium channel activity"/>
    <property type="evidence" value="ECO:0007669"/>
    <property type="project" value="TreeGrafter"/>
</dbReference>
<dbReference type="SMART" id="SM00100">
    <property type="entry name" value="cNMP"/>
    <property type="match status" value="1"/>
</dbReference>
<evidence type="ECO:0000259" key="2">
    <source>
        <dbReference type="PROSITE" id="PS50042"/>
    </source>
</evidence>
<feature type="transmembrane region" description="Helical" evidence="1">
    <location>
        <begin position="246"/>
        <end position="268"/>
    </location>
</feature>
<keyword evidence="4" id="KW-1185">Reference proteome</keyword>
<dbReference type="PROSITE" id="PS00888">
    <property type="entry name" value="CNMP_BINDING_1"/>
    <property type="match status" value="1"/>
</dbReference>
<dbReference type="GO" id="GO:0098855">
    <property type="term" value="C:HCN channel complex"/>
    <property type="evidence" value="ECO:0007669"/>
    <property type="project" value="TreeGrafter"/>
</dbReference>
<gene>
    <name evidence="3" type="ORF">CALMAC_LOCUS1639</name>
</gene>
<reference evidence="3 4" key="1">
    <citation type="submission" date="2019-01" db="EMBL/GenBank/DDBJ databases">
        <authorList>
            <person name="Sayadi A."/>
        </authorList>
    </citation>
    <scope>NUCLEOTIDE SEQUENCE [LARGE SCALE GENOMIC DNA]</scope>
</reference>